<dbReference type="KEGG" id="csg:Cylst_1481"/>
<evidence type="ECO:0000313" key="2">
    <source>
        <dbReference type="Proteomes" id="UP000010475"/>
    </source>
</evidence>
<dbReference type="OrthoDB" id="4653716at2"/>
<dbReference type="EMBL" id="CP003642">
    <property type="protein sequence ID" value="AFZ23765.1"/>
    <property type="molecule type" value="Genomic_DNA"/>
</dbReference>
<dbReference type="AlphaFoldDB" id="K9WTQ1"/>
<reference evidence="1 2" key="1">
    <citation type="submission" date="2012-06" db="EMBL/GenBank/DDBJ databases">
        <title>Finished chromosome of genome of Cylindrospermum stagnale PCC 7417.</title>
        <authorList>
            <consortium name="US DOE Joint Genome Institute"/>
            <person name="Gugger M."/>
            <person name="Coursin T."/>
            <person name="Rippka R."/>
            <person name="Tandeau De Marsac N."/>
            <person name="Huntemann M."/>
            <person name="Wei C.-L."/>
            <person name="Han J."/>
            <person name="Detter J.C."/>
            <person name="Han C."/>
            <person name="Tapia R."/>
            <person name="Chen A."/>
            <person name="Kyrpides N."/>
            <person name="Mavromatis K."/>
            <person name="Markowitz V."/>
            <person name="Szeto E."/>
            <person name="Ivanova N."/>
            <person name="Pagani I."/>
            <person name="Pati A."/>
            <person name="Goodwin L."/>
            <person name="Nordberg H.P."/>
            <person name="Cantor M.N."/>
            <person name="Hua S.X."/>
            <person name="Woyke T."/>
            <person name="Kerfeld C.A."/>
        </authorList>
    </citation>
    <scope>NUCLEOTIDE SEQUENCE [LARGE SCALE GENOMIC DNA]</scope>
    <source>
        <strain evidence="1 2">PCC 7417</strain>
    </source>
</reference>
<gene>
    <name evidence="1" type="ORF">Cylst_1481</name>
</gene>
<sequence>MQELLVYIENKKQEFAQLPLFDFMQDQTINPRQRLSFAPCMAHYVMSFGDLNKYVFPVNLSDNLLQQIVNEYTIEDSNHWQWFLIDLEQLEFNPSWNFTQSLRFIWGEETKITRQIAYQVAAYTLQADPVIRLAVIEALEATGKVFFLISSSIASEIQEITKKKYIYFGNSHLQAENEHAIFTSEIRKLLIEIELTDSQIQKCFDVVDGIFNIFSRWTNELLEYALKHRVELETYQEAQHKLTLLN</sequence>
<dbReference type="HOGENOM" id="CLU_069985_0_0_3"/>
<dbReference type="Proteomes" id="UP000010475">
    <property type="component" value="Chromosome"/>
</dbReference>
<dbReference type="RefSeq" id="WP_015207021.1">
    <property type="nucleotide sequence ID" value="NC_019757.1"/>
</dbReference>
<name>K9WTQ1_9NOST</name>
<accession>K9WTQ1</accession>
<keyword evidence="2" id="KW-1185">Reference proteome</keyword>
<dbReference type="Gene3D" id="1.20.910.10">
    <property type="entry name" value="Heme oxygenase-like"/>
    <property type="match status" value="1"/>
</dbReference>
<evidence type="ECO:0008006" key="3">
    <source>
        <dbReference type="Google" id="ProtNLM"/>
    </source>
</evidence>
<protein>
    <recommendedName>
        <fullName evidence="3">Pyrroloquinoline quinone (Coenzyme PQQ) biosynthesis protein C</fullName>
    </recommendedName>
</protein>
<dbReference type="eggNOG" id="COG2072">
    <property type="taxonomic scope" value="Bacteria"/>
</dbReference>
<dbReference type="STRING" id="56107.Cylst_1481"/>
<dbReference type="InterPro" id="IPR016084">
    <property type="entry name" value="Haem_Oase-like_multi-hlx"/>
</dbReference>
<proteinExistence type="predicted"/>
<organism evidence="1 2">
    <name type="scientific">Cylindrospermum stagnale PCC 7417</name>
    <dbReference type="NCBI Taxonomy" id="56107"/>
    <lineage>
        <taxon>Bacteria</taxon>
        <taxon>Bacillati</taxon>
        <taxon>Cyanobacteriota</taxon>
        <taxon>Cyanophyceae</taxon>
        <taxon>Nostocales</taxon>
        <taxon>Nostocaceae</taxon>
        <taxon>Cylindrospermum</taxon>
    </lineage>
</organism>
<dbReference type="PATRIC" id="fig|56107.3.peg.1672"/>
<evidence type="ECO:0000313" key="1">
    <source>
        <dbReference type="EMBL" id="AFZ23765.1"/>
    </source>
</evidence>